<dbReference type="Proteomes" id="UP001550628">
    <property type="component" value="Unassembled WGS sequence"/>
</dbReference>
<dbReference type="Pfam" id="PF18143">
    <property type="entry name" value="HAD_SAK_2"/>
    <property type="match status" value="1"/>
</dbReference>
<evidence type="ECO:0000313" key="1">
    <source>
        <dbReference type="EMBL" id="MEU1953237.1"/>
    </source>
</evidence>
<protein>
    <submittedName>
        <fullName evidence="1">HAD domain-containing protein</fullName>
    </submittedName>
</protein>
<sequence length="173" mass="19360">MTDQEGKPLLFLDVDGPLIPFGQVPLSASGPSFAHEQHDEENPLAARIDPELGPLLTALPCELIWATTWTHEANRSISPVLGLPTLAVLDCPDEQDDHIDEWFGLHWKTRALVELAAGRPFIWIDDEIGDGDREWVSEHHPGRALLYRVDPRMGLRPTDLDAVTEWLMSTATR</sequence>
<dbReference type="RefSeq" id="WP_030523042.1">
    <property type="nucleotide sequence ID" value="NZ_JBEYBD010000006.1"/>
</dbReference>
<dbReference type="GeneID" id="96244398"/>
<dbReference type="EMBL" id="JBEYBF010000009">
    <property type="protein sequence ID" value="MEU1953237.1"/>
    <property type="molecule type" value="Genomic_DNA"/>
</dbReference>
<keyword evidence="2" id="KW-1185">Reference proteome</keyword>
<name>A0ABV2WQS4_9NOCA</name>
<accession>A0ABV2WQS4</accession>
<reference evidence="1 2" key="1">
    <citation type="submission" date="2024-06" db="EMBL/GenBank/DDBJ databases">
        <title>The Natural Products Discovery Center: Release of the First 8490 Sequenced Strains for Exploring Actinobacteria Biosynthetic Diversity.</title>
        <authorList>
            <person name="Kalkreuter E."/>
            <person name="Kautsar S.A."/>
            <person name="Yang D."/>
            <person name="Bader C.D."/>
            <person name="Teijaro C.N."/>
            <person name="Fluegel L."/>
            <person name="Davis C.M."/>
            <person name="Simpson J.R."/>
            <person name="Lauterbach L."/>
            <person name="Steele A.D."/>
            <person name="Gui C."/>
            <person name="Meng S."/>
            <person name="Li G."/>
            <person name="Viehrig K."/>
            <person name="Ye F."/>
            <person name="Su P."/>
            <person name="Kiefer A.F."/>
            <person name="Nichols A."/>
            <person name="Cepeda A.J."/>
            <person name="Yan W."/>
            <person name="Fan B."/>
            <person name="Jiang Y."/>
            <person name="Adhikari A."/>
            <person name="Zheng C.-J."/>
            <person name="Schuster L."/>
            <person name="Cowan T.M."/>
            <person name="Smanski M.J."/>
            <person name="Chevrette M.G."/>
            <person name="De Carvalho L.P.S."/>
            <person name="Shen B."/>
        </authorList>
    </citation>
    <scope>NUCLEOTIDE SEQUENCE [LARGE SCALE GENOMIC DNA]</scope>
    <source>
        <strain evidence="1 2">NPDC019708</strain>
    </source>
</reference>
<gene>
    <name evidence="1" type="ORF">ABZ510_15350</name>
</gene>
<proteinExistence type="predicted"/>
<organism evidence="1 2">
    <name type="scientific">Nocardia rhamnosiphila</name>
    <dbReference type="NCBI Taxonomy" id="426716"/>
    <lineage>
        <taxon>Bacteria</taxon>
        <taxon>Bacillati</taxon>
        <taxon>Actinomycetota</taxon>
        <taxon>Actinomycetes</taxon>
        <taxon>Mycobacteriales</taxon>
        <taxon>Nocardiaceae</taxon>
        <taxon>Nocardia</taxon>
    </lineage>
</organism>
<comment type="caution">
    <text evidence="1">The sequence shown here is derived from an EMBL/GenBank/DDBJ whole genome shotgun (WGS) entry which is preliminary data.</text>
</comment>
<evidence type="ECO:0000313" key="2">
    <source>
        <dbReference type="Proteomes" id="UP001550628"/>
    </source>
</evidence>